<dbReference type="InterPro" id="IPR053728">
    <property type="entry name" value="Alginate_Permeability_Chnl"/>
</dbReference>
<dbReference type="EMBL" id="AHNQ02000050">
    <property type="protein sequence ID" value="EKO23172.1"/>
    <property type="molecule type" value="Genomic_DNA"/>
</dbReference>
<feature type="domain" description="Alginate export" evidence="1">
    <location>
        <begin position="267"/>
        <end position="572"/>
    </location>
</feature>
<sequence>MKICKLGIIKLLLILVVFSFTEINAKKTKRFKTHKVRRHNTTRIVQKQSIEVQTQEVIPQQPSNPIEIQETKKEAPWYETVKLGAMIRIRPEAKYNYDFDKFKNDNISFVGAKAQIWIEKEFTENTKVKINLQDSTIWGGEKGSPNGLDTANDNTRQFVGIREAWIESKELVGPITLQAGRQILKYGDERLVGALEWNNVGRSFNGLRFKIDKEIFSSHAWAMIVGEQDSDVAGNSTNLGKKNSFPIQYNCPPNSTSFSTCTFSAELSKQQQGDSTFTGFYNTLKPSDLIHIDAYYIGLYKKWFPQNNSTILLLPNPETIPRDSRYDQLHTFGLRISNRTTQDKKAKIPFDFSIEYARQTGRNGINITPSWDTFNTNISTVDPLTGKTITNNVYKERQAYDAYAFALDIGYTIGSFRLGGEYDLGSGDPNRKDGKVATFSNLFHSNHGFFGEADQVSWVNMIGKSANLTWDGKEFGKLRIAYWIVDKHKRQDGWYDVTGALKEGASTESITNERFKDPYVQTEKGALDQRSVVTLGKNLFREIDLIYSFKYKGILWALGGSWIFAGDAVRRKLNDDSISPEFRKTQFLPQAQFGYLMMTAQF</sequence>
<feature type="domain" description="Alginate export" evidence="1">
    <location>
        <begin position="81"/>
        <end position="222"/>
    </location>
</feature>
<accession>A0A0F6H4N8</accession>
<dbReference type="Proteomes" id="UP000006324">
    <property type="component" value="Unassembled WGS sequence"/>
</dbReference>
<protein>
    <submittedName>
        <fullName evidence="2">PF13372 domain protein</fullName>
    </submittedName>
</protein>
<proteinExistence type="predicted"/>
<organism evidence="2 3">
    <name type="scientific">Leptospira interrogans str. UI 12621</name>
    <dbReference type="NCBI Taxonomy" id="1049937"/>
    <lineage>
        <taxon>Bacteria</taxon>
        <taxon>Pseudomonadati</taxon>
        <taxon>Spirochaetota</taxon>
        <taxon>Spirochaetia</taxon>
        <taxon>Leptospirales</taxon>
        <taxon>Leptospiraceae</taxon>
        <taxon>Leptospira</taxon>
    </lineage>
</organism>
<evidence type="ECO:0000259" key="1">
    <source>
        <dbReference type="Pfam" id="PF13372"/>
    </source>
</evidence>
<evidence type="ECO:0000313" key="2">
    <source>
        <dbReference type="EMBL" id="EKO23172.1"/>
    </source>
</evidence>
<dbReference type="Gene3D" id="2.40.160.100">
    <property type="match status" value="1"/>
</dbReference>
<evidence type="ECO:0000313" key="3">
    <source>
        <dbReference type="Proteomes" id="UP000006324"/>
    </source>
</evidence>
<dbReference type="AlphaFoldDB" id="A0A0F6H4N8"/>
<reference evidence="2 3" key="1">
    <citation type="submission" date="2012-09" db="EMBL/GenBank/DDBJ databases">
        <authorList>
            <person name="Harkins D.M."/>
            <person name="Durkin A.S."/>
            <person name="Brinkac L.M."/>
            <person name="Selengut J.D."/>
            <person name="Sanka R."/>
            <person name="DePew J."/>
            <person name="Purushe J."/>
            <person name="Chanthongthip A."/>
            <person name="Lattana O."/>
            <person name="Phetsouvanh R."/>
            <person name="Newton P.N."/>
            <person name="Vinetz J.M."/>
            <person name="Sutton G.G."/>
            <person name="Nelson W.C."/>
            <person name="Fouts D.E."/>
        </authorList>
    </citation>
    <scope>NUCLEOTIDE SEQUENCE [LARGE SCALE GENOMIC DNA]</scope>
    <source>
        <strain evidence="2 3">UI 12621</strain>
    </source>
</reference>
<dbReference type="RefSeq" id="WP_000686591.1">
    <property type="nucleotide sequence ID" value="NZ_AHNQ02000050.1"/>
</dbReference>
<name>A0A0F6H4N8_LEPIR</name>
<gene>
    <name evidence="2" type="ORF">LEP1GSC104_0203</name>
</gene>
<comment type="caution">
    <text evidence="2">The sequence shown here is derived from an EMBL/GenBank/DDBJ whole genome shotgun (WGS) entry which is preliminary data.</text>
</comment>
<dbReference type="InterPro" id="IPR025388">
    <property type="entry name" value="Alginate_export_dom"/>
</dbReference>
<dbReference type="Pfam" id="PF13372">
    <property type="entry name" value="Alginate_exp"/>
    <property type="match status" value="2"/>
</dbReference>